<dbReference type="EMBL" id="CM002928">
    <property type="protein sequence ID" value="KGN44007.1"/>
    <property type="molecule type" value="Genomic_DNA"/>
</dbReference>
<dbReference type="Gramene" id="KGN44007">
    <property type="protein sequence ID" value="KGN44007"/>
    <property type="gene ID" value="Csa_7G098750"/>
</dbReference>
<evidence type="ECO:0000313" key="1">
    <source>
        <dbReference type="EMBL" id="KGN44007.1"/>
    </source>
</evidence>
<dbReference type="Proteomes" id="UP000029981">
    <property type="component" value="Chromosome 7"/>
</dbReference>
<reference evidence="1 2" key="2">
    <citation type="journal article" date="2009" name="PLoS ONE">
        <title>An integrated genetic and cytogenetic map of the cucumber genome.</title>
        <authorList>
            <person name="Ren Y."/>
            <person name="Zhang Z."/>
            <person name="Liu J."/>
            <person name="Staub J.E."/>
            <person name="Han Y."/>
            <person name="Cheng Z."/>
            <person name="Li X."/>
            <person name="Lu J."/>
            <person name="Miao H."/>
            <person name="Kang H."/>
            <person name="Xie B."/>
            <person name="Gu X."/>
            <person name="Wang X."/>
            <person name="Du Y."/>
            <person name="Jin W."/>
            <person name="Huang S."/>
        </authorList>
    </citation>
    <scope>NUCLEOTIDE SEQUENCE [LARGE SCALE GENOMIC DNA]</scope>
    <source>
        <strain evidence="2">cv. 9930</strain>
    </source>
</reference>
<reference evidence="1 2" key="4">
    <citation type="journal article" date="2011" name="BMC Genomics">
        <title>RNA-Seq improves annotation of protein-coding genes in the cucumber genome.</title>
        <authorList>
            <person name="Li Z."/>
            <person name="Zhang Z."/>
            <person name="Yan P."/>
            <person name="Huang S."/>
            <person name="Fei Z."/>
            <person name="Lin K."/>
        </authorList>
    </citation>
    <scope>NUCLEOTIDE SEQUENCE [LARGE SCALE GENOMIC DNA]</scope>
    <source>
        <strain evidence="2">cv. 9930</strain>
    </source>
</reference>
<accession>A0A0A0K6W5</accession>
<dbReference type="AlphaFoldDB" id="A0A0A0K6W5"/>
<gene>
    <name evidence="1" type="ORF">Csa_7G098750</name>
</gene>
<protein>
    <submittedName>
        <fullName evidence="1">Uncharacterized protein</fullName>
    </submittedName>
</protein>
<keyword evidence="2" id="KW-1185">Reference proteome</keyword>
<proteinExistence type="predicted"/>
<name>A0A0A0K6W5_CUCSA</name>
<organism evidence="1 2">
    <name type="scientific">Cucumis sativus</name>
    <name type="common">Cucumber</name>
    <dbReference type="NCBI Taxonomy" id="3659"/>
    <lineage>
        <taxon>Eukaryota</taxon>
        <taxon>Viridiplantae</taxon>
        <taxon>Streptophyta</taxon>
        <taxon>Embryophyta</taxon>
        <taxon>Tracheophyta</taxon>
        <taxon>Spermatophyta</taxon>
        <taxon>Magnoliopsida</taxon>
        <taxon>eudicotyledons</taxon>
        <taxon>Gunneridae</taxon>
        <taxon>Pentapetalae</taxon>
        <taxon>rosids</taxon>
        <taxon>fabids</taxon>
        <taxon>Cucurbitales</taxon>
        <taxon>Cucurbitaceae</taxon>
        <taxon>Benincaseae</taxon>
        <taxon>Cucumis</taxon>
    </lineage>
</organism>
<reference evidence="1 2" key="1">
    <citation type="journal article" date="2009" name="Nat. Genet.">
        <title>The genome of the cucumber, Cucumis sativus L.</title>
        <authorList>
            <person name="Huang S."/>
            <person name="Li R."/>
            <person name="Zhang Z."/>
            <person name="Li L."/>
            <person name="Gu X."/>
            <person name="Fan W."/>
            <person name="Lucas W.J."/>
            <person name="Wang X."/>
            <person name="Xie B."/>
            <person name="Ni P."/>
            <person name="Ren Y."/>
            <person name="Zhu H."/>
            <person name="Li J."/>
            <person name="Lin K."/>
            <person name="Jin W."/>
            <person name="Fei Z."/>
            <person name="Li G."/>
            <person name="Staub J."/>
            <person name="Kilian A."/>
            <person name="van der Vossen E.A."/>
            <person name="Wu Y."/>
            <person name="Guo J."/>
            <person name="He J."/>
            <person name="Jia Z."/>
            <person name="Ren Y."/>
            <person name="Tian G."/>
            <person name="Lu Y."/>
            <person name="Ruan J."/>
            <person name="Qian W."/>
            <person name="Wang M."/>
            <person name="Huang Q."/>
            <person name="Li B."/>
            <person name="Xuan Z."/>
            <person name="Cao J."/>
            <person name="Asan"/>
            <person name="Wu Z."/>
            <person name="Zhang J."/>
            <person name="Cai Q."/>
            <person name="Bai Y."/>
            <person name="Zhao B."/>
            <person name="Han Y."/>
            <person name="Li Y."/>
            <person name="Li X."/>
            <person name="Wang S."/>
            <person name="Shi Q."/>
            <person name="Liu S."/>
            <person name="Cho W.K."/>
            <person name="Kim J.Y."/>
            <person name="Xu Y."/>
            <person name="Heller-Uszynska K."/>
            <person name="Miao H."/>
            <person name="Cheng Z."/>
            <person name="Zhang S."/>
            <person name="Wu J."/>
            <person name="Yang Y."/>
            <person name="Kang H."/>
            <person name="Li M."/>
            <person name="Liang H."/>
            <person name="Ren X."/>
            <person name="Shi Z."/>
            <person name="Wen M."/>
            <person name="Jian M."/>
            <person name="Yang H."/>
            <person name="Zhang G."/>
            <person name="Yang Z."/>
            <person name="Chen R."/>
            <person name="Liu S."/>
            <person name="Li J."/>
            <person name="Ma L."/>
            <person name="Liu H."/>
            <person name="Zhou Y."/>
            <person name="Zhao J."/>
            <person name="Fang X."/>
            <person name="Li G."/>
            <person name="Fang L."/>
            <person name="Li Y."/>
            <person name="Liu D."/>
            <person name="Zheng H."/>
            <person name="Zhang Y."/>
            <person name="Qin N."/>
            <person name="Li Z."/>
            <person name="Yang G."/>
            <person name="Yang S."/>
            <person name="Bolund L."/>
            <person name="Kristiansen K."/>
            <person name="Zheng H."/>
            <person name="Li S."/>
            <person name="Zhang X."/>
            <person name="Yang H."/>
            <person name="Wang J."/>
            <person name="Sun R."/>
            <person name="Zhang B."/>
            <person name="Jiang S."/>
            <person name="Wang J."/>
            <person name="Du Y."/>
            <person name="Li S."/>
        </authorList>
    </citation>
    <scope>NUCLEOTIDE SEQUENCE [LARGE SCALE GENOMIC DNA]</scope>
    <source>
        <strain evidence="2">cv. 9930</strain>
    </source>
</reference>
<reference evidence="1 2" key="3">
    <citation type="journal article" date="2010" name="BMC Genomics">
        <title>Transcriptome sequencing and comparative analysis of cucumber flowers with different sex types.</title>
        <authorList>
            <person name="Guo S."/>
            <person name="Zheng Y."/>
            <person name="Joung J.G."/>
            <person name="Liu S."/>
            <person name="Zhang Z."/>
            <person name="Crasta O.R."/>
            <person name="Sobral B.W."/>
            <person name="Xu Y."/>
            <person name="Huang S."/>
            <person name="Fei Z."/>
        </authorList>
    </citation>
    <scope>NUCLEOTIDE SEQUENCE [LARGE SCALE GENOMIC DNA]</scope>
    <source>
        <strain evidence="2">cv. 9930</strain>
    </source>
</reference>
<sequence>MNSFAGNHNLLISSIQFNQKTNLEQHNFQTRIAKSKAKYLQASRPQTFSKSNANPILVQPHSL</sequence>
<evidence type="ECO:0000313" key="2">
    <source>
        <dbReference type="Proteomes" id="UP000029981"/>
    </source>
</evidence>